<evidence type="ECO:0000256" key="6">
    <source>
        <dbReference type="ARBA" id="ARBA00022801"/>
    </source>
</evidence>
<comment type="catalytic activity">
    <reaction evidence="10">
        <text>XTP + H2O = XMP + diphosphate + H(+)</text>
        <dbReference type="Rhea" id="RHEA:28610"/>
        <dbReference type="ChEBI" id="CHEBI:15377"/>
        <dbReference type="ChEBI" id="CHEBI:15378"/>
        <dbReference type="ChEBI" id="CHEBI:33019"/>
        <dbReference type="ChEBI" id="CHEBI:57464"/>
        <dbReference type="ChEBI" id="CHEBI:61314"/>
        <dbReference type="EC" id="3.6.1.66"/>
    </reaction>
</comment>
<dbReference type="GO" id="GO:0000166">
    <property type="term" value="F:nucleotide binding"/>
    <property type="evidence" value="ECO:0007669"/>
    <property type="project" value="UniProtKB-KW"/>
</dbReference>
<evidence type="ECO:0000256" key="4">
    <source>
        <dbReference type="ARBA" id="ARBA00022723"/>
    </source>
</evidence>
<evidence type="ECO:0000256" key="14">
    <source>
        <dbReference type="ARBA" id="ARBA00078805"/>
    </source>
</evidence>
<dbReference type="EC" id="3.6.1.66" evidence="11"/>
<dbReference type="GO" id="GO:0036220">
    <property type="term" value="F:ITP diphosphatase activity"/>
    <property type="evidence" value="ECO:0007669"/>
    <property type="project" value="UniProtKB-EC"/>
</dbReference>
<reference evidence="17" key="1">
    <citation type="journal article" date="2015" name="Nature">
        <title>Complex archaea that bridge the gap between prokaryotes and eukaryotes.</title>
        <authorList>
            <person name="Spang A."/>
            <person name="Saw J.H."/>
            <person name="Jorgensen S.L."/>
            <person name="Zaremba-Niedzwiedzka K."/>
            <person name="Martijn J."/>
            <person name="Lind A.E."/>
            <person name="van Eijk R."/>
            <person name="Schleper C."/>
            <person name="Guy L."/>
            <person name="Ettema T.J."/>
        </authorList>
    </citation>
    <scope>NUCLEOTIDE SEQUENCE</scope>
</reference>
<evidence type="ECO:0000256" key="11">
    <source>
        <dbReference type="ARBA" id="ARBA00066468"/>
    </source>
</evidence>
<evidence type="ECO:0000256" key="10">
    <source>
        <dbReference type="ARBA" id="ARBA00052017"/>
    </source>
</evidence>
<comment type="catalytic activity">
    <reaction evidence="9">
        <text>dITP + H2O = dIMP + diphosphate + H(+)</text>
        <dbReference type="Rhea" id="RHEA:28342"/>
        <dbReference type="ChEBI" id="CHEBI:15377"/>
        <dbReference type="ChEBI" id="CHEBI:15378"/>
        <dbReference type="ChEBI" id="CHEBI:33019"/>
        <dbReference type="ChEBI" id="CHEBI:61194"/>
        <dbReference type="ChEBI" id="CHEBI:61382"/>
        <dbReference type="EC" id="3.6.1.66"/>
    </reaction>
</comment>
<comment type="caution">
    <text evidence="17">The sequence shown here is derived from an EMBL/GenBank/DDBJ whole genome shotgun (WGS) entry which is preliminary data.</text>
</comment>
<evidence type="ECO:0000256" key="2">
    <source>
        <dbReference type="ARBA" id="ARBA00008023"/>
    </source>
</evidence>
<dbReference type="InterPro" id="IPR020922">
    <property type="entry name" value="dITP/XTP_pyrophosphatase"/>
</dbReference>
<protein>
    <recommendedName>
        <fullName evidence="12">dITP/XTP pyrophosphatase</fullName>
        <ecNumber evidence="11">3.6.1.66</ecNumber>
    </recommendedName>
    <alternativeName>
        <fullName evidence="13">Non-canonical purine NTP pyrophosphatase</fullName>
    </alternativeName>
    <alternativeName>
        <fullName evidence="14">Non-standard purine NTP pyrophosphatase</fullName>
    </alternativeName>
    <alternativeName>
        <fullName evidence="16">Nucleoside-triphosphate diphosphatase</fullName>
    </alternativeName>
    <alternativeName>
        <fullName evidence="15">Nucleoside-triphosphate pyrophosphatase</fullName>
    </alternativeName>
</protein>
<evidence type="ECO:0000256" key="5">
    <source>
        <dbReference type="ARBA" id="ARBA00022741"/>
    </source>
</evidence>
<dbReference type="PANTHER" id="PTHR11067">
    <property type="entry name" value="INOSINE TRIPHOSPHATE PYROPHOSPHATASE/HAM1 PROTEIN"/>
    <property type="match status" value="1"/>
</dbReference>
<keyword evidence="8" id="KW-0546">Nucleotide metabolism</keyword>
<comment type="similarity">
    <text evidence="2">Belongs to the HAM1 NTPase family.</text>
</comment>
<dbReference type="InterPro" id="IPR029001">
    <property type="entry name" value="ITPase-like_fam"/>
</dbReference>
<dbReference type="GO" id="GO:0017111">
    <property type="term" value="F:ribonucleoside triphosphate phosphatase activity"/>
    <property type="evidence" value="ECO:0007669"/>
    <property type="project" value="InterPro"/>
</dbReference>
<organism evidence="17">
    <name type="scientific">marine sediment metagenome</name>
    <dbReference type="NCBI Taxonomy" id="412755"/>
    <lineage>
        <taxon>unclassified sequences</taxon>
        <taxon>metagenomes</taxon>
        <taxon>ecological metagenomes</taxon>
    </lineage>
</organism>
<evidence type="ECO:0000256" key="1">
    <source>
        <dbReference type="ARBA" id="ARBA00001946"/>
    </source>
</evidence>
<keyword evidence="6" id="KW-0378">Hydrolase</keyword>
<dbReference type="GO" id="GO:0036222">
    <property type="term" value="F:XTP diphosphatase activity"/>
    <property type="evidence" value="ECO:0007669"/>
    <property type="project" value="UniProtKB-ARBA"/>
</dbReference>
<dbReference type="Pfam" id="PF01725">
    <property type="entry name" value="Ham1p_like"/>
    <property type="match status" value="1"/>
</dbReference>
<keyword evidence="5" id="KW-0547">Nucleotide-binding</keyword>
<comment type="subunit">
    <text evidence="3">Homodimer.</text>
</comment>
<evidence type="ECO:0000256" key="3">
    <source>
        <dbReference type="ARBA" id="ARBA00011738"/>
    </source>
</evidence>
<dbReference type="GO" id="GO:0046872">
    <property type="term" value="F:metal ion binding"/>
    <property type="evidence" value="ECO:0007669"/>
    <property type="project" value="UniProtKB-KW"/>
</dbReference>
<proteinExistence type="inferred from homology"/>
<evidence type="ECO:0000313" key="17">
    <source>
        <dbReference type="EMBL" id="KKO00734.1"/>
    </source>
</evidence>
<keyword evidence="7" id="KW-0460">Magnesium</keyword>
<dbReference type="SUPFAM" id="SSF52972">
    <property type="entry name" value="ITPase-like"/>
    <property type="match status" value="1"/>
</dbReference>
<evidence type="ECO:0000256" key="16">
    <source>
        <dbReference type="ARBA" id="ARBA00083635"/>
    </source>
</evidence>
<keyword evidence="4" id="KW-0479">Metal-binding</keyword>
<dbReference type="NCBIfam" id="TIGR00042">
    <property type="entry name" value="RdgB/HAM1 family non-canonical purine NTP pyrophosphatase"/>
    <property type="match status" value="1"/>
</dbReference>
<dbReference type="GO" id="GO:0005829">
    <property type="term" value="C:cytosol"/>
    <property type="evidence" value="ECO:0007669"/>
    <property type="project" value="TreeGrafter"/>
</dbReference>
<dbReference type="GO" id="GO:0009146">
    <property type="term" value="P:purine nucleoside triphosphate catabolic process"/>
    <property type="evidence" value="ECO:0007669"/>
    <property type="project" value="UniProtKB-ARBA"/>
</dbReference>
<evidence type="ECO:0000256" key="7">
    <source>
        <dbReference type="ARBA" id="ARBA00022842"/>
    </source>
</evidence>
<dbReference type="InterPro" id="IPR002637">
    <property type="entry name" value="RdgB/HAM1"/>
</dbReference>
<dbReference type="FunFam" id="3.90.950.10:FF:000001">
    <property type="entry name" value="dITP/XTP pyrophosphatase"/>
    <property type="match status" value="1"/>
</dbReference>
<dbReference type="PANTHER" id="PTHR11067:SF9">
    <property type="entry name" value="INOSINE TRIPHOSPHATE PYROPHOSPHATASE"/>
    <property type="match status" value="1"/>
</dbReference>
<dbReference type="AlphaFoldDB" id="A0A0F9Y7V1"/>
<dbReference type="CDD" id="cd00515">
    <property type="entry name" value="HAM1"/>
    <property type="match status" value="1"/>
</dbReference>
<comment type="cofactor">
    <cofactor evidence="1">
        <name>Mg(2+)</name>
        <dbReference type="ChEBI" id="CHEBI:18420"/>
    </cofactor>
</comment>
<evidence type="ECO:0000256" key="8">
    <source>
        <dbReference type="ARBA" id="ARBA00023080"/>
    </source>
</evidence>
<accession>A0A0F9Y7V1</accession>
<sequence>MKSILLATGNPGKCREIRRVLGDLPVKIVTLADAGPIDEPVEDGETFADNARAKATYYAAAAGMWALADDSGLAVDALDGAPGVRSARFAADRCAPDADRNTIDAANNARLLEDLRDVPDELRTARFVCCLALADHTNILAEVCGVIEGRIGHEPHGTNGFGYDPLFFVPELGCTTADLPPDRKNAISHRGQAVRQFKAILADLLATAP</sequence>
<dbReference type="EMBL" id="LAZR01000039">
    <property type="protein sequence ID" value="KKO00734.1"/>
    <property type="molecule type" value="Genomic_DNA"/>
</dbReference>
<name>A0A0F9Y7V1_9ZZZZ</name>
<gene>
    <name evidence="17" type="ORF">LCGC14_0125080</name>
</gene>
<evidence type="ECO:0000256" key="15">
    <source>
        <dbReference type="ARBA" id="ARBA00083186"/>
    </source>
</evidence>
<dbReference type="Gene3D" id="3.90.950.10">
    <property type="match status" value="1"/>
</dbReference>
<dbReference type="HAMAP" id="MF_01405">
    <property type="entry name" value="Non_canon_purine_NTPase"/>
    <property type="match status" value="1"/>
</dbReference>
<evidence type="ECO:0000256" key="12">
    <source>
        <dbReference type="ARBA" id="ARBA00071289"/>
    </source>
</evidence>
<evidence type="ECO:0000256" key="9">
    <source>
        <dbReference type="ARBA" id="ARBA00051875"/>
    </source>
</evidence>
<dbReference type="GO" id="GO:0035870">
    <property type="term" value="F:dITP diphosphatase activity"/>
    <property type="evidence" value="ECO:0007669"/>
    <property type="project" value="UniProtKB-ARBA"/>
</dbReference>
<dbReference type="GO" id="GO:0009117">
    <property type="term" value="P:nucleotide metabolic process"/>
    <property type="evidence" value="ECO:0007669"/>
    <property type="project" value="UniProtKB-KW"/>
</dbReference>
<evidence type="ECO:0000256" key="13">
    <source>
        <dbReference type="ARBA" id="ARBA00075987"/>
    </source>
</evidence>